<dbReference type="Gene3D" id="1.10.760.10">
    <property type="entry name" value="Cytochrome c-like domain"/>
    <property type="match status" value="1"/>
</dbReference>
<accession>A0ABU5IN89</accession>
<gene>
    <name evidence="2" type="ORF">SM757_27700</name>
</gene>
<dbReference type="SUPFAM" id="SSF46626">
    <property type="entry name" value="Cytochrome c"/>
    <property type="match status" value="1"/>
</dbReference>
<feature type="chain" id="PRO_5047062266" evidence="1">
    <location>
        <begin position="25"/>
        <end position="111"/>
    </location>
</feature>
<dbReference type="InterPro" id="IPR036909">
    <property type="entry name" value="Cyt_c-like_dom_sf"/>
</dbReference>
<dbReference type="RefSeq" id="WP_084267777.1">
    <property type="nucleotide sequence ID" value="NZ_JAXOJX010000067.1"/>
</dbReference>
<protein>
    <submittedName>
        <fullName evidence="2">Cytochrome c</fullName>
    </submittedName>
</protein>
<keyword evidence="3" id="KW-1185">Reference proteome</keyword>
<evidence type="ECO:0000313" key="3">
    <source>
        <dbReference type="Proteomes" id="UP001293718"/>
    </source>
</evidence>
<sequence length="111" mass="11977">MEHRKMLAAAVAAVMLGVAGPARADAKRIELPADGLQLKPSTLPGYAKAQANCVACHSAEYMAYQPPTAARPYWEAMVKRMKAVFKAPVDEADMPAIVDYLVKTYGNEQAP</sequence>
<proteinExistence type="predicted"/>
<name>A0ABU5IN89_9BURK</name>
<dbReference type="Proteomes" id="UP001293718">
    <property type="component" value="Unassembled WGS sequence"/>
</dbReference>
<feature type="signal peptide" evidence="1">
    <location>
        <begin position="1"/>
        <end position="24"/>
    </location>
</feature>
<keyword evidence="1" id="KW-0732">Signal</keyword>
<evidence type="ECO:0000256" key="1">
    <source>
        <dbReference type="SAM" id="SignalP"/>
    </source>
</evidence>
<organism evidence="2 3">
    <name type="scientific">Azohydromonas lata</name>
    <dbReference type="NCBI Taxonomy" id="45677"/>
    <lineage>
        <taxon>Bacteria</taxon>
        <taxon>Pseudomonadati</taxon>
        <taxon>Pseudomonadota</taxon>
        <taxon>Betaproteobacteria</taxon>
        <taxon>Burkholderiales</taxon>
        <taxon>Sphaerotilaceae</taxon>
        <taxon>Azohydromonas</taxon>
    </lineage>
</organism>
<evidence type="ECO:0000313" key="2">
    <source>
        <dbReference type="EMBL" id="MDZ5460371.1"/>
    </source>
</evidence>
<dbReference type="EMBL" id="JAXOJX010000067">
    <property type="protein sequence ID" value="MDZ5460371.1"/>
    <property type="molecule type" value="Genomic_DNA"/>
</dbReference>
<comment type="caution">
    <text evidence="2">The sequence shown here is derived from an EMBL/GenBank/DDBJ whole genome shotgun (WGS) entry which is preliminary data.</text>
</comment>
<reference evidence="2 3" key="1">
    <citation type="submission" date="2023-11" db="EMBL/GenBank/DDBJ databases">
        <title>Draft genome of Azohydromonas lata strain H1 (DSM1123), a polyhydroxyalkanoate producer.</title>
        <authorList>
            <person name="Traversa D."/>
            <person name="D'Addabbo P."/>
            <person name="Pazzani C."/>
            <person name="Manzari C."/>
            <person name="Chiara M."/>
            <person name="Scrascia M."/>
        </authorList>
    </citation>
    <scope>NUCLEOTIDE SEQUENCE [LARGE SCALE GENOMIC DNA]</scope>
    <source>
        <strain evidence="2 3">H1</strain>
    </source>
</reference>